<dbReference type="InterPro" id="IPR050490">
    <property type="entry name" value="Bact_solute-bd_prot1"/>
</dbReference>
<dbReference type="PROSITE" id="PS51318">
    <property type="entry name" value="TAT"/>
    <property type="match status" value="1"/>
</dbReference>
<evidence type="ECO:0000256" key="5">
    <source>
        <dbReference type="ARBA" id="ARBA00023288"/>
    </source>
</evidence>
<dbReference type="InterPro" id="IPR006311">
    <property type="entry name" value="TAT_signal"/>
</dbReference>
<dbReference type="CDD" id="cd13585">
    <property type="entry name" value="PBP2_TMBP_like"/>
    <property type="match status" value="1"/>
</dbReference>
<keyword evidence="3" id="KW-0472">Membrane</keyword>
<evidence type="ECO:0000256" key="2">
    <source>
        <dbReference type="ARBA" id="ARBA00022729"/>
    </source>
</evidence>
<dbReference type="InterPro" id="IPR006059">
    <property type="entry name" value="SBP"/>
</dbReference>
<dbReference type="PANTHER" id="PTHR43649">
    <property type="entry name" value="ARABINOSE-BINDING PROTEIN-RELATED"/>
    <property type="match status" value="1"/>
</dbReference>
<evidence type="ECO:0000313" key="8">
    <source>
        <dbReference type="Proteomes" id="UP000273001"/>
    </source>
</evidence>
<dbReference type="Gene3D" id="3.40.190.10">
    <property type="entry name" value="Periplasmic binding protein-like II"/>
    <property type="match status" value="1"/>
</dbReference>
<reference evidence="7 8" key="1">
    <citation type="submission" date="2018-09" db="EMBL/GenBank/DDBJ databases">
        <authorList>
            <person name="Li J."/>
        </authorList>
    </citation>
    <scope>NUCLEOTIDE SEQUENCE [LARGE SCALE GENOMIC DNA]</scope>
    <source>
        <strain evidence="7 8">2129</strain>
    </source>
</reference>
<dbReference type="EMBL" id="CP032514">
    <property type="protein sequence ID" value="AYD89393.1"/>
    <property type="molecule type" value="Genomic_DNA"/>
</dbReference>
<dbReference type="PROSITE" id="PS51257">
    <property type="entry name" value="PROKAR_LIPOPROTEIN"/>
    <property type="match status" value="1"/>
</dbReference>
<evidence type="ECO:0000256" key="6">
    <source>
        <dbReference type="SAM" id="SignalP"/>
    </source>
</evidence>
<proteinExistence type="predicted"/>
<keyword evidence="1" id="KW-1003">Cell membrane</keyword>
<feature type="signal peptide" evidence="6">
    <location>
        <begin position="1"/>
        <end position="24"/>
    </location>
</feature>
<dbReference type="Proteomes" id="UP000273001">
    <property type="component" value="Chromosome"/>
</dbReference>
<name>A0ABN5PM57_9ACTO</name>
<keyword evidence="5" id="KW-0449">Lipoprotein</keyword>
<feature type="chain" id="PRO_5045746974" evidence="6">
    <location>
        <begin position="25"/>
        <end position="445"/>
    </location>
</feature>
<organism evidence="7 8">
    <name type="scientific">Actinomyces lilanjuaniae</name>
    <dbReference type="NCBI Taxonomy" id="2321394"/>
    <lineage>
        <taxon>Bacteria</taxon>
        <taxon>Bacillati</taxon>
        <taxon>Actinomycetota</taxon>
        <taxon>Actinomycetes</taxon>
        <taxon>Actinomycetales</taxon>
        <taxon>Actinomycetaceae</taxon>
        <taxon>Actinomyces</taxon>
    </lineage>
</organism>
<evidence type="ECO:0000256" key="4">
    <source>
        <dbReference type="ARBA" id="ARBA00023139"/>
    </source>
</evidence>
<keyword evidence="2 6" id="KW-0732">Signal</keyword>
<dbReference type="RefSeq" id="WP_120203886.1">
    <property type="nucleotide sequence ID" value="NZ_CP032514.1"/>
</dbReference>
<keyword evidence="8" id="KW-1185">Reference proteome</keyword>
<evidence type="ECO:0000256" key="1">
    <source>
        <dbReference type="ARBA" id="ARBA00022475"/>
    </source>
</evidence>
<dbReference type="PANTHER" id="PTHR43649:SF33">
    <property type="entry name" value="POLYGALACTURONAN_RHAMNOGALACTURONAN-BINDING PROTEIN YTCQ"/>
    <property type="match status" value="1"/>
</dbReference>
<gene>
    <name evidence="7" type="ORF">D5R93_03740</name>
</gene>
<protein>
    <submittedName>
        <fullName evidence="7">Sugar ABC transporter substrate-binding protein</fullName>
    </submittedName>
</protein>
<keyword evidence="4" id="KW-0564">Palmitate</keyword>
<accession>A0ABN5PM57</accession>
<dbReference type="Pfam" id="PF01547">
    <property type="entry name" value="SBP_bac_1"/>
    <property type="match status" value="1"/>
</dbReference>
<evidence type="ECO:0000256" key="3">
    <source>
        <dbReference type="ARBA" id="ARBA00023136"/>
    </source>
</evidence>
<evidence type="ECO:0000313" key="7">
    <source>
        <dbReference type="EMBL" id="AYD89393.1"/>
    </source>
</evidence>
<sequence length="445" mass="47548">MRTSVSRRAALTLGAGAAASIALGSCSPTRQDASTSLPSPCPGRVTLTYWSWLKDLQKVADLYSQVNPDVSVQVTWIPSSTSGGYQKLYSALAAGGGPDVGQVEMRMIPEFLLADDLVDLSLYGAREARASFDPAAWNYVDIADGVYGVPQDTGPVALFYRADVLEEVGAAPPATWQEWAETARALKDARPDTFMDVLNVGDGNILATFCQQAGARWFVPQEDGWVVNLTDEATVRVAEFWDTAIDEGLVSTAFGPFTSPWLSAMGAGTLATHTNGSWADALIESVPGGAGKFRVAPMPRWEDGFGSSYSGGSTAAVMAGSQHPAEALDFVVWLHTDPQAIDALITTCGIGWSPAADHIGTPREGPSEFFSGQSYNTEVMVPMAQEQNLEWAWPPLCQQSINIVADGMRRKLSEGTALVDSLATSQSQIVQAFRRKGLAAREAQQ</sequence>
<dbReference type="SUPFAM" id="SSF53850">
    <property type="entry name" value="Periplasmic binding protein-like II"/>
    <property type="match status" value="1"/>
</dbReference>